<dbReference type="GO" id="GO:0031966">
    <property type="term" value="C:mitochondrial membrane"/>
    <property type="evidence" value="ECO:0007669"/>
    <property type="project" value="UniProtKB-SubCell"/>
</dbReference>
<keyword evidence="8" id="KW-1185">Reference proteome</keyword>
<dbReference type="PANTHER" id="PTHR16296:SF2">
    <property type="entry name" value="TRANSMEMBRANE PROTEIN 126A"/>
    <property type="match status" value="1"/>
</dbReference>
<gene>
    <name evidence="7" type="ORF">RRG08_049904</name>
</gene>
<evidence type="ECO:0000313" key="8">
    <source>
        <dbReference type="Proteomes" id="UP001283361"/>
    </source>
</evidence>
<dbReference type="AlphaFoldDB" id="A0AAE0XZC0"/>
<keyword evidence="4" id="KW-0496">Mitochondrion</keyword>
<dbReference type="PANTHER" id="PTHR16296">
    <property type="entry name" value="UNCHARACTERIZED HYPOTHALAMUS PROTEIN HT007"/>
    <property type="match status" value="1"/>
</dbReference>
<feature type="transmembrane region" description="Helical" evidence="6">
    <location>
        <begin position="148"/>
        <end position="170"/>
    </location>
</feature>
<protein>
    <recommendedName>
        <fullName evidence="9">Transmembrane protein 126A</fullName>
    </recommendedName>
</protein>
<comment type="subcellular location">
    <subcellularLocation>
        <location evidence="1">Mitochondrion membrane</location>
        <topology evidence="1">Multi-pass membrane protein</topology>
    </subcellularLocation>
</comment>
<dbReference type="GO" id="GO:0032981">
    <property type="term" value="P:mitochondrial respiratory chain complex I assembly"/>
    <property type="evidence" value="ECO:0007669"/>
    <property type="project" value="TreeGrafter"/>
</dbReference>
<evidence type="ECO:0000256" key="6">
    <source>
        <dbReference type="SAM" id="Phobius"/>
    </source>
</evidence>
<evidence type="ECO:0008006" key="9">
    <source>
        <dbReference type="Google" id="ProtNLM"/>
    </source>
</evidence>
<keyword evidence="3 6" id="KW-1133">Transmembrane helix</keyword>
<evidence type="ECO:0000256" key="4">
    <source>
        <dbReference type="ARBA" id="ARBA00023128"/>
    </source>
</evidence>
<dbReference type="Pfam" id="PF07114">
    <property type="entry name" value="TMEM126"/>
    <property type="match status" value="1"/>
</dbReference>
<dbReference type="Proteomes" id="UP001283361">
    <property type="component" value="Unassembled WGS sequence"/>
</dbReference>
<sequence>MQLHFLMCGHKTVYIVMLSLLVTVVSRGVAVVLISHLDSSGLDRVALRVCIHQQRSEIVTTMEQQPVKMHGEAVLFKKGEKIPRNALPLTDAEVLSIQMSRIAQFQPQKEVRVYQYSSYALSATTSLSGLVIANVMRRNFRLGGLRRMLTYFPTVVISGLCAGAMQEILIKRAVLLGKESCPTCTAVKGGCLQMGLGVVYPYILSLLTCIPTARDYYTLQFPGRGSNNSYLQLLRQVSPRSSWMLGLALLNIYMGSFVASRQLQVFAHHLSHPPSRMQEFLKESNEMLE</sequence>
<comment type="caution">
    <text evidence="7">The sequence shown here is derived from an EMBL/GenBank/DDBJ whole genome shotgun (WGS) entry which is preliminary data.</text>
</comment>
<accession>A0AAE0XZC0</accession>
<organism evidence="7 8">
    <name type="scientific">Elysia crispata</name>
    <name type="common">lettuce slug</name>
    <dbReference type="NCBI Taxonomy" id="231223"/>
    <lineage>
        <taxon>Eukaryota</taxon>
        <taxon>Metazoa</taxon>
        <taxon>Spiralia</taxon>
        <taxon>Lophotrochozoa</taxon>
        <taxon>Mollusca</taxon>
        <taxon>Gastropoda</taxon>
        <taxon>Heterobranchia</taxon>
        <taxon>Euthyneura</taxon>
        <taxon>Panpulmonata</taxon>
        <taxon>Sacoglossa</taxon>
        <taxon>Placobranchoidea</taxon>
        <taxon>Plakobranchidae</taxon>
        <taxon>Elysia</taxon>
    </lineage>
</organism>
<keyword evidence="5 6" id="KW-0472">Membrane</keyword>
<dbReference type="EMBL" id="JAWDGP010007247">
    <property type="protein sequence ID" value="KAK3727280.1"/>
    <property type="molecule type" value="Genomic_DNA"/>
</dbReference>
<reference evidence="7" key="1">
    <citation type="journal article" date="2023" name="G3 (Bethesda)">
        <title>A reference genome for the long-term kleptoplast-retaining sea slug Elysia crispata morphotype clarki.</title>
        <authorList>
            <person name="Eastman K.E."/>
            <person name="Pendleton A.L."/>
            <person name="Shaikh M.A."/>
            <person name="Suttiyut T."/>
            <person name="Ogas R."/>
            <person name="Tomko P."/>
            <person name="Gavelis G."/>
            <person name="Widhalm J.R."/>
            <person name="Wisecaver J.H."/>
        </authorList>
    </citation>
    <scope>NUCLEOTIDE SEQUENCE</scope>
    <source>
        <strain evidence="7">ECLA1</strain>
    </source>
</reference>
<evidence type="ECO:0000256" key="3">
    <source>
        <dbReference type="ARBA" id="ARBA00022989"/>
    </source>
</evidence>
<name>A0AAE0XZC0_9GAST</name>
<keyword evidence="2 6" id="KW-0812">Transmembrane</keyword>
<feature type="transmembrane region" description="Helical" evidence="6">
    <location>
        <begin position="12"/>
        <end position="34"/>
    </location>
</feature>
<evidence type="ECO:0000313" key="7">
    <source>
        <dbReference type="EMBL" id="KAK3727280.1"/>
    </source>
</evidence>
<proteinExistence type="predicted"/>
<evidence type="ECO:0000256" key="1">
    <source>
        <dbReference type="ARBA" id="ARBA00004225"/>
    </source>
</evidence>
<evidence type="ECO:0000256" key="5">
    <source>
        <dbReference type="ARBA" id="ARBA00023136"/>
    </source>
</evidence>
<evidence type="ECO:0000256" key="2">
    <source>
        <dbReference type="ARBA" id="ARBA00022692"/>
    </source>
</evidence>
<dbReference type="InterPro" id="IPR009801">
    <property type="entry name" value="TMEM126"/>
</dbReference>
<feature type="transmembrane region" description="Helical" evidence="6">
    <location>
        <begin position="116"/>
        <end position="136"/>
    </location>
</feature>